<dbReference type="InterPro" id="IPR020904">
    <property type="entry name" value="Sc_DH/Rdtase_CS"/>
</dbReference>
<comment type="catalytic activity">
    <reaction evidence="12">
        <text>a very-long-chain (3R)-3-hydroxyacyl-CoA + NADP(+) = a very-long-chain 3-oxoacyl-CoA + NADPH + H(+)</text>
        <dbReference type="Rhea" id="RHEA:48680"/>
        <dbReference type="ChEBI" id="CHEBI:15378"/>
        <dbReference type="ChEBI" id="CHEBI:57783"/>
        <dbReference type="ChEBI" id="CHEBI:58349"/>
        <dbReference type="ChEBI" id="CHEBI:85440"/>
        <dbReference type="ChEBI" id="CHEBI:90725"/>
        <dbReference type="EC" id="1.1.1.330"/>
    </reaction>
</comment>
<name>A0A015IFK0_RHIIW</name>
<evidence type="ECO:0000256" key="7">
    <source>
        <dbReference type="ARBA" id="ARBA00022989"/>
    </source>
</evidence>
<dbReference type="UniPathway" id="UPA00094"/>
<dbReference type="InterPro" id="IPR002347">
    <property type="entry name" value="SDR_fam"/>
</dbReference>
<evidence type="ECO:0000256" key="10">
    <source>
        <dbReference type="ARBA" id="ARBA00023136"/>
    </source>
</evidence>
<reference evidence="14 15" key="1">
    <citation type="submission" date="2014-02" db="EMBL/GenBank/DDBJ databases">
        <title>Single nucleus genome sequencing reveals high similarity among nuclei of an endomycorrhizal fungus.</title>
        <authorList>
            <person name="Lin K."/>
            <person name="Geurts R."/>
            <person name="Zhang Z."/>
            <person name="Limpens E."/>
            <person name="Saunders D.G."/>
            <person name="Mu D."/>
            <person name="Pang E."/>
            <person name="Cao H."/>
            <person name="Cha H."/>
            <person name="Lin T."/>
            <person name="Zhou Q."/>
            <person name="Shang Y."/>
            <person name="Li Y."/>
            <person name="Ivanov S."/>
            <person name="Sharma T."/>
            <person name="Velzen R.V."/>
            <person name="Ruijter N.D."/>
            <person name="Aanen D.K."/>
            <person name="Win J."/>
            <person name="Kamoun S."/>
            <person name="Bisseling T."/>
            <person name="Huang S."/>
        </authorList>
    </citation>
    <scope>NUCLEOTIDE SEQUENCE [LARGE SCALE GENOMIC DNA]</scope>
    <source>
        <strain evidence="15">DAOM197198w</strain>
    </source>
</reference>
<keyword evidence="11 12" id="KW-0275">Fatty acid biosynthesis</keyword>
<evidence type="ECO:0000256" key="2">
    <source>
        <dbReference type="ARBA" id="ARBA00022516"/>
    </source>
</evidence>
<dbReference type="GO" id="GO:0141040">
    <property type="term" value="F:very-long-chain 3-oxoacyl-CoA reductase activity"/>
    <property type="evidence" value="ECO:0007669"/>
    <property type="project" value="UniProtKB-EC"/>
</dbReference>
<protein>
    <recommendedName>
        <fullName evidence="12">Very-long-chain 3-oxoacyl-CoA reductase</fullName>
        <ecNumber evidence="12">1.1.1.330</ecNumber>
    </recommendedName>
    <alternativeName>
        <fullName evidence="12">3-ketoacyl-CoA reductase</fullName>
        <shortName evidence="12">3-ketoreductase</shortName>
        <shortName evidence="12">KAR</shortName>
    </alternativeName>
    <alternativeName>
        <fullName evidence="12">Microsomal beta-keto-reductase</fullName>
    </alternativeName>
</protein>
<dbReference type="PIRSF" id="PIRSF000126">
    <property type="entry name" value="11-beta-HSD1"/>
    <property type="match status" value="1"/>
</dbReference>
<dbReference type="Pfam" id="PF00106">
    <property type="entry name" value="adh_short"/>
    <property type="match status" value="1"/>
</dbReference>
<evidence type="ECO:0000313" key="15">
    <source>
        <dbReference type="Proteomes" id="UP000022910"/>
    </source>
</evidence>
<dbReference type="InterPro" id="IPR036291">
    <property type="entry name" value="NAD(P)-bd_dom_sf"/>
</dbReference>
<comment type="similarity">
    <text evidence="12">Belongs to the short-chain dehydrogenases/reductases (SDR) family.</text>
</comment>
<evidence type="ECO:0000256" key="4">
    <source>
        <dbReference type="ARBA" id="ARBA00022824"/>
    </source>
</evidence>
<dbReference type="SUPFAM" id="SSF51735">
    <property type="entry name" value="NAD(P)-binding Rossmann-fold domains"/>
    <property type="match status" value="1"/>
</dbReference>
<accession>A0A015IFK0</accession>
<evidence type="ECO:0000256" key="6">
    <source>
        <dbReference type="ARBA" id="ARBA00022857"/>
    </source>
</evidence>
<dbReference type="GO" id="GO:0045703">
    <property type="term" value="F:ketoreductase activity"/>
    <property type="evidence" value="ECO:0007669"/>
    <property type="project" value="UniProtKB-UniRule"/>
</dbReference>
<comment type="pathway">
    <text evidence="1">Lipid metabolism; fatty acid biosynthesis.</text>
</comment>
<proteinExistence type="inferred from homology"/>
<keyword evidence="15" id="KW-1185">Reference proteome</keyword>
<feature type="active site" description="Proton acceptor" evidence="12">
    <location>
        <position position="206"/>
    </location>
</feature>
<keyword evidence="3 12" id="KW-0812">Transmembrane</keyword>
<keyword evidence="2 12" id="KW-0444">Lipid biosynthesis</keyword>
<dbReference type="GO" id="GO:0005789">
    <property type="term" value="C:endoplasmic reticulum membrane"/>
    <property type="evidence" value="ECO:0007669"/>
    <property type="project" value="UniProtKB-SubCell"/>
</dbReference>
<comment type="subcellular location">
    <subcellularLocation>
        <location evidence="12">Endoplasmic reticulum membrane</location>
        <topology evidence="12">Single-pass membrane protein</topology>
    </subcellularLocation>
</comment>
<dbReference type="CDD" id="cd05356">
    <property type="entry name" value="17beta-HSD1_like_SDR_c"/>
    <property type="match status" value="1"/>
</dbReference>
<dbReference type="EC" id="1.1.1.330" evidence="12"/>
<dbReference type="GO" id="GO:0030497">
    <property type="term" value="P:fatty acid elongation"/>
    <property type="evidence" value="ECO:0007669"/>
    <property type="project" value="UniProtKB-UniRule"/>
</dbReference>
<evidence type="ECO:0000256" key="3">
    <source>
        <dbReference type="ARBA" id="ARBA00022692"/>
    </source>
</evidence>
<dbReference type="OrthoDB" id="5545019at2759"/>
<dbReference type="HAMAP" id="MF_03107">
    <property type="entry name" value="3_ketoreductase"/>
    <property type="match status" value="1"/>
</dbReference>
<organism evidence="14 15">
    <name type="scientific">Rhizophagus irregularis (strain DAOM 197198w)</name>
    <name type="common">Glomus intraradices</name>
    <dbReference type="NCBI Taxonomy" id="1432141"/>
    <lineage>
        <taxon>Eukaryota</taxon>
        <taxon>Fungi</taxon>
        <taxon>Fungi incertae sedis</taxon>
        <taxon>Mucoromycota</taxon>
        <taxon>Glomeromycotina</taxon>
        <taxon>Glomeromycetes</taxon>
        <taxon>Glomerales</taxon>
        <taxon>Glomeraceae</taxon>
        <taxon>Rhizophagus</taxon>
    </lineage>
</organism>
<comment type="caution">
    <text evidence="14">The sequence shown here is derived from an EMBL/GenBank/DDBJ whole genome shotgun (WGS) entry which is preliminary data.</text>
</comment>
<dbReference type="PROSITE" id="PS00061">
    <property type="entry name" value="ADH_SHORT"/>
    <property type="match status" value="1"/>
</dbReference>
<dbReference type="STRING" id="1432141.A0A015IFK0"/>
<evidence type="ECO:0000256" key="11">
    <source>
        <dbReference type="ARBA" id="ARBA00023160"/>
    </source>
</evidence>
<evidence type="ECO:0000256" key="8">
    <source>
        <dbReference type="ARBA" id="ARBA00023002"/>
    </source>
</evidence>
<evidence type="ECO:0000313" key="14">
    <source>
        <dbReference type="EMBL" id="EXX55942.1"/>
    </source>
</evidence>
<dbReference type="PANTHER" id="PTHR43086">
    <property type="entry name" value="VERY-LONG-CHAIN 3-OXOOACYL-COA REDUCTASE"/>
    <property type="match status" value="1"/>
</dbReference>
<keyword evidence="6 12" id="KW-0521">NADP</keyword>
<dbReference type="HOGENOM" id="CLU_010194_38_0_1"/>
<dbReference type="FunFam" id="3.40.50.720:FF:000137">
    <property type="entry name" value="Hydroxysteroid (17-beta) dehydrogenase 3"/>
    <property type="match status" value="1"/>
</dbReference>
<sequence>MSSISEITKAGVVLLAAVGALTITIKALSFWRLIFDLYIRPGKSLKKFGAGTGAWAVITGASDGIGKEFAYQLAAAKFNVFLISRTESKLQEISNDIESKYQVKSRIYAMDFTKGDKRDYENLKEIIEELVDVGVLINNVATNHEIPTPFILETDEIVNNIVEVNISGLLRTTKIILPKMISSNRGLIINVGSFSGMIPTPYLSVYSASKAFMSTWSAALGAELKSKGIVVENVNTYFVVSAMSKIRRSSWLIPLPKPYVKSVLSKIGVPGGATHIPYSSNAYPSHAIANWIITSTFNLSFWVKQGLAQQEDIRKRALKKREREAAAAKAQ</sequence>
<gene>
    <name evidence="14" type="ORF">RirG_220570</name>
</gene>
<evidence type="ECO:0000256" key="5">
    <source>
        <dbReference type="ARBA" id="ARBA00022832"/>
    </source>
</evidence>
<dbReference type="PRINTS" id="PR00081">
    <property type="entry name" value="GDHRDH"/>
</dbReference>
<dbReference type="EMBL" id="JEMT01027917">
    <property type="protein sequence ID" value="EXX55942.1"/>
    <property type="molecule type" value="Genomic_DNA"/>
</dbReference>
<keyword evidence="5 12" id="KW-0276">Fatty acid metabolism</keyword>
<dbReference type="Gene3D" id="3.40.50.720">
    <property type="entry name" value="NAD(P)-binding Rossmann-like Domain"/>
    <property type="match status" value="1"/>
</dbReference>
<keyword evidence="7 12" id="KW-1133">Transmembrane helix</keyword>
<dbReference type="AlphaFoldDB" id="A0A015IFK0"/>
<feature type="transmembrane region" description="Helical" evidence="13">
    <location>
        <begin position="12"/>
        <end position="34"/>
    </location>
</feature>
<keyword evidence="4 12" id="KW-0256">Endoplasmic reticulum</keyword>
<evidence type="ECO:0000256" key="13">
    <source>
        <dbReference type="SAM" id="Phobius"/>
    </source>
</evidence>
<dbReference type="Proteomes" id="UP000022910">
    <property type="component" value="Unassembled WGS sequence"/>
</dbReference>
<dbReference type="PANTHER" id="PTHR43086:SF2">
    <property type="entry name" value="HYDROXYSTEROID DEHYDROGENASE-LIKE PROTEIN 1"/>
    <property type="match status" value="1"/>
</dbReference>
<keyword evidence="10 12" id="KW-0472">Membrane</keyword>
<keyword evidence="9 12" id="KW-0443">Lipid metabolism</keyword>
<evidence type="ECO:0000256" key="9">
    <source>
        <dbReference type="ARBA" id="ARBA00023098"/>
    </source>
</evidence>
<evidence type="ECO:0000256" key="1">
    <source>
        <dbReference type="ARBA" id="ARBA00005194"/>
    </source>
</evidence>
<dbReference type="SMR" id="A0A015IFK0"/>
<evidence type="ECO:0000256" key="12">
    <source>
        <dbReference type="HAMAP-Rule" id="MF_03107"/>
    </source>
</evidence>
<feature type="binding site" evidence="12">
    <location>
        <position position="193"/>
    </location>
    <ligand>
        <name>substrate</name>
    </ligand>
</feature>
<keyword evidence="8 12" id="KW-0560">Oxidoreductase</keyword>
<dbReference type="InterPro" id="IPR027533">
    <property type="entry name" value="3_ketoreductase_fungal"/>
</dbReference>
<comment type="function">
    <text evidence="12">Component of the microsomal membrane bound fatty acid elongation system, which produces the 26-carbon very long-chain fatty acids (VLCFA) from palmitate. Catalyzes the reduction of the 3-ketoacyl-CoA intermediate that is formed in each cycle of fatty acid elongation. VLCFAs serve as precursors for ceramide and sphingolipids.</text>
</comment>